<dbReference type="Proteomes" id="UP000192726">
    <property type="component" value="Chromosome"/>
</dbReference>
<dbReference type="KEGG" id="sgv:B1H19_01825"/>
<proteinExistence type="predicted"/>
<keyword evidence="1" id="KW-0812">Transmembrane</keyword>
<evidence type="ECO:0000313" key="2">
    <source>
        <dbReference type="EMBL" id="ARF53086.1"/>
    </source>
</evidence>
<keyword evidence="1" id="KW-1133">Transmembrane helix</keyword>
<feature type="transmembrane region" description="Helical" evidence="1">
    <location>
        <begin position="16"/>
        <end position="37"/>
    </location>
</feature>
<evidence type="ECO:0000256" key="1">
    <source>
        <dbReference type="SAM" id="Phobius"/>
    </source>
</evidence>
<dbReference type="EMBL" id="CP020569">
    <property type="protein sequence ID" value="ARF53086.1"/>
    <property type="molecule type" value="Genomic_DNA"/>
</dbReference>
<reference evidence="2 3" key="1">
    <citation type="submission" date="2017-04" db="EMBL/GenBank/DDBJ databases">
        <title>Complete Genome Sequence of Streptomyces gilvosporeus F607, a Capable Producer of Natamycin.</title>
        <authorList>
            <person name="Zong G."/>
            <person name="Zhong C."/>
            <person name="Fu J."/>
            <person name="Qin R."/>
            <person name="Cao G."/>
        </authorList>
    </citation>
    <scope>NUCLEOTIDE SEQUENCE [LARGE SCALE GENOMIC DNA]</scope>
    <source>
        <strain evidence="2 3">F607</strain>
    </source>
</reference>
<accession>A0A1V0TJH0</accession>
<organism evidence="2 3">
    <name type="scientific">Streptomyces gilvosporeus</name>
    <dbReference type="NCBI Taxonomy" id="553510"/>
    <lineage>
        <taxon>Bacteria</taxon>
        <taxon>Bacillati</taxon>
        <taxon>Actinomycetota</taxon>
        <taxon>Actinomycetes</taxon>
        <taxon>Kitasatosporales</taxon>
        <taxon>Streptomycetaceae</taxon>
        <taxon>Streptomyces</taxon>
    </lineage>
</organism>
<keyword evidence="3" id="KW-1185">Reference proteome</keyword>
<protein>
    <submittedName>
        <fullName evidence="2">Uncharacterized protein</fullName>
    </submittedName>
</protein>
<gene>
    <name evidence="2" type="ORF">B1H19_01825</name>
</gene>
<dbReference type="AlphaFoldDB" id="A0A1V0TJH0"/>
<evidence type="ECO:0000313" key="3">
    <source>
        <dbReference type="Proteomes" id="UP000192726"/>
    </source>
</evidence>
<keyword evidence="1" id="KW-0472">Membrane</keyword>
<sequence length="62" mass="6684">MAICVGTVIEVSLSGWVSTVAGLAGAVVVALVARLWYRQADLRYRRARSLAEEQNGSGDFRS</sequence>
<name>A0A1V0TJH0_9ACTN</name>